<keyword evidence="2" id="KW-1185">Reference proteome</keyword>
<dbReference type="AlphaFoldDB" id="A0A4R6E3I9"/>
<sequence>MAELQIDHRARFLQRIERRAKFLKTLLASNLGVFLPSEEKQRRQTIEQVVRMTARHSELPHLGQDTLAEAYTILLNHLEEMQRVLPHDVQYRNRIKRNW</sequence>
<evidence type="ECO:0000313" key="1">
    <source>
        <dbReference type="EMBL" id="TDN52377.1"/>
    </source>
</evidence>
<accession>A0A4R6E3I9</accession>
<dbReference type="OrthoDB" id="9180841at2"/>
<dbReference type="RefSeq" id="WP_133590424.1">
    <property type="nucleotide sequence ID" value="NZ_SNVV01000006.1"/>
</dbReference>
<evidence type="ECO:0000313" key="2">
    <source>
        <dbReference type="Proteomes" id="UP000295129"/>
    </source>
</evidence>
<dbReference type="Proteomes" id="UP000295129">
    <property type="component" value="Unassembled WGS sequence"/>
</dbReference>
<gene>
    <name evidence="1" type="ORF">C7389_10669</name>
</gene>
<reference evidence="1 2" key="1">
    <citation type="submission" date="2019-03" db="EMBL/GenBank/DDBJ databases">
        <title>Genomic Encyclopedia of Type Strains, Phase IV (KMG-IV): sequencing the most valuable type-strain genomes for metagenomic binning, comparative biology and taxonomic classification.</title>
        <authorList>
            <person name="Goeker M."/>
        </authorList>
    </citation>
    <scope>NUCLEOTIDE SEQUENCE [LARGE SCALE GENOMIC DNA]</scope>
    <source>
        <strain evidence="1 2">DSM 12121</strain>
    </source>
</reference>
<name>A0A4R6E3I9_9RHOO</name>
<organism evidence="1 2">
    <name type="scientific">Azoarcus indigens</name>
    <dbReference type="NCBI Taxonomy" id="29545"/>
    <lineage>
        <taxon>Bacteria</taxon>
        <taxon>Pseudomonadati</taxon>
        <taxon>Pseudomonadota</taxon>
        <taxon>Betaproteobacteria</taxon>
        <taxon>Rhodocyclales</taxon>
        <taxon>Zoogloeaceae</taxon>
        <taxon>Azoarcus</taxon>
    </lineage>
</organism>
<comment type="caution">
    <text evidence="1">The sequence shown here is derived from an EMBL/GenBank/DDBJ whole genome shotgun (WGS) entry which is preliminary data.</text>
</comment>
<protein>
    <submittedName>
        <fullName evidence="1">Uncharacterized protein</fullName>
    </submittedName>
</protein>
<proteinExistence type="predicted"/>
<dbReference type="EMBL" id="SNVV01000006">
    <property type="protein sequence ID" value="TDN52377.1"/>
    <property type="molecule type" value="Genomic_DNA"/>
</dbReference>